<dbReference type="Pfam" id="PF05016">
    <property type="entry name" value="ParE_toxin"/>
    <property type="match status" value="1"/>
</dbReference>
<dbReference type="PANTHER" id="PTHR33755:SF9">
    <property type="entry name" value="TOXIN PARE1"/>
    <property type="match status" value="1"/>
</dbReference>
<evidence type="ECO:0000256" key="3">
    <source>
        <dbReference type="PIRNR" id="PIRNR029218"/>
    </source>
</evidence>
<evidence type="ECO:0000256" key="1">
    <source>
        <dbReference type="ARBA" id="ARBA00006226"/>
    </source>
</evidence>
<dbReference type="InterPro" id="IPR035093">
    <property type="entry name" value="RelE/ParE_toxin_dom_sf"/>
</dbReference>
<name>A0A838ZT69_9FLAO</name>
<dbReference type="InterPro" id="IPR028344">
    <property type="entry name" value="ParE1/4"/>
</dbReference>
<dbReference type="PIRSF" id="PIRSF029218">
    <property type="entry name" value="ParE"/>
    <property type="match status" value="1"/>
</dbReference>
<protein>
    <recommendedName>
        <fullName evidence="3">Toxin</fullName>
    </recommendedName>
</protein>
<dbReference type="RefSeq" id="WP_182043779.1">
    <property type="nucleotide sequence ID" value="NZ_JACDZE010000003.1"/>
</dbReference>
<proteinExistence type="inferred from homology"/>
<evidence type="ECO:0000313" key="5">
    <source>
        <dbReference type="Proteomes" id="UP000552241"/>
    </source>
</evidence>
<dbReference type="AlphaFoldDB" id="A0A838ZT69"/>
<dbReference type="PANTHER" id="PTHR33755">
    <property type="entry name" value="TOXIN PARE1-RELATED"/>
    <property type="match status" value="1"/>
</dbReference>
<sequence length="99" mass="11627">MAKYVLTNKAVEDLSNIWNYTYEIWSENQADLYYELIISTCQELAQSPEKGKSYQEIAEEITGFRVGKHIIFFRQISSHEIEILRILHGSMDLKNRIRG</sequence>
<dbReference type="Proteomes" id="UP000552241">
    <property type="component" value="Unassembled WGS sequence"/>
</dbReference>
<dbReference type="InterPro" id="IPR051803">
    <property type="entry name" value="TA_system_RelE-like_toxin"/>
</dbReference>
<reference evidence="4 5" key="1">
    <citation type="submission" date="2020-07" db="EMBL/GenBank/DDBJ databases">
        <title>Moheibacter lacus sp. nov., a member of the family Flavobacteriaceae isolated from freshwater lake sediment.</title>
        <authorList>
            <person name="Liu Y."/>
        </authorList>
    </citation>
    <scope>NUCLEOTIDE SEQUENCE [LARGE SCALE GENOMIC DNA]</scope>
    <source>
        <strain evidence="4 5">BDHS18</strain>
    </source>
</reference>
<dbReference type="InterPro" id="IPR007712">
    <property type="entry name" value="RelE/ParE_toxin"/>
</dbReference>
<dbReference type="Gene3D" id="3.30.2310.20">
    <property type="entry name" value="RelE-like"/>
    <property type="match status" value="1"/>
</dbReference>
<comment type="caution">
    <text evidence="4">The sequence shown here is derived from an EMBL/GenBank/DDBJ whole genome shotgun (WGS) entry which is preliminary data.</text>
</comment>
<keyword evidence="2" id="KW-1277">Toxin-antitoxin system</keyword>
<dbReference type="EMBL" id="JACDZE010000003">
    <property type="protein sequence ID" value="MBA5630176.1"/>
    <property type="molecule type" value="Genomic_DNA"/>
</dbReference>
<keyword evidence="5" id="KW-1185">Reference proteome</keyword>
<comment type="similarity">
    <text evidence="1 3">Belongs to the RelE toxin family.</text>
</comment>
<evidence type="ECO:0000313" key="4">
    <source>
        <dbReference type="EMBL" id="MBA5630176.1"/>
    </source>
</evidence>
<accession>A0A838ZT69</accession>
<gene>
    <name evidence="4" type="ORF">HU137_10365</name>
</gene>
<organism evidence="4 5">
    <name type="scientific">Moheibacter lacus</name>
    <dbReference type="NCBI Taxonomy" id="2745851"/>
    <lineage>
        <taxon>Bacteria</taxon>
        <taxon>Pseudomonadati</taxon>
        <taxon>Bacteroidota</taxon>
        <taxon>Flavobacteriia</taxon>
        <taxon>Flavobacteriales</taxon>
        <taxon>Weeksellaceae</taxon>
        <taxon>Moheibacter</taxon>
    </lineage>
</organism>
<evidence type="ECO:0000256" key="2">
    <source>
        <dbReference type="ARBA" id="ARBA00022649"/>
    </source>
</evidence>